<dbReference type="InterPro" id="IPR016171">
    <property type="entry name" value="Vanillyl_alc_oxidase_C-sub2"/>
</dbReference>
<accession>A0A1I8P8Q1</accession>
<feature type="compositionally biased region" description="Low complexity" evidence="14">
    <location>
        <begin position="23"/>
        <end position="58"/>
    </location>
</feature>
<dbReference type="OrthoDB" id="7786253at2759"/>
<feature type="region of interest" description="Disordered" evidence="14">
    <location>
        <begin position="1"/>
        <end position="58"/>
    </location>
</feature>
<dbReference type="STRING" id="35570.A0A1I8P8Q1"/>
<comment type="function">
    <text evidence="13">Catalyzes the exchange of an acyl for a long-chain alkyl group and the formation of the ether bond in the biosynthesis of ether phospholipids.</text>
</comment>
<dbReference type="GO" id="GO:0071949">
    <property type="term" value="F:FAD binding"/>
    <property type="evidence" value="ECO:0007669"/>
    <property type="project" value="InterPro"/>
</dbReference>
<dbReference type="InterPro" id="IPR016164">
    <property type="entry name" value="FAD-linked_Oxase-like_C"/>
</dbReference>
<evidence type="ECO:0000256" key="14">
    <source>
        <dbReference type="SAM" id="MobiDB-lite"/>
    </source>
</evidence>
<evidence type="ECO:0000256" key="6">
    <source>
        <dbReference type="ARBA" id="ARBA00022630"/>
    </source>
</evidence>
<reference evidence="16" key="2">
    <citation type="submission" date="2020-05" db="UniProtKB">
        <authorList>
            <consortium name="EnsemblMetazoa"/>
        </authorList>
    </citation>
    <scope>IDENTIFICATION</scope>
    <source>
        <strain evidence="16">USDA</strain>
    </source>
</reference>
<organism evidence="16 17">
    <name type="scientific">Stomoxys calcitrans</name>
    <name type="common">Stable fly</name>
    <name type="synonym">Conops calcitrans</name>
    <dbReference type="NCBI Taxonomy" id="35570"/>
    <lineage>
        <taxon>Eukaryota</taxon>
        <taxon>Metazoa</taxon>
        <taxon>Ecdysozoa</taxon>
        <taxon>Arthropoda</taxon>
        <taxon>Hexapoda</taxon>
        <taxon>Insecta</taxon>
        <taxon>Pterygota</taxon>
        <taxon>Neoptera</taxon>
        <taxon>Endopterygota</taxon>
        <taxon>Diptera</taxon>
        <taxon>Brachycera</taxon>
        <taxon>Muscomorpha</taxon>
        <taxon>Muscoidea</taxon>
        <taxon>Muscidae</taxon>
        <taxon>Stomoxys</taxon>
    </lineage>
</organism>
<evidence type="ECO:0000256" key="10">
    <source>
        <dbReference type="PIRSR" id="PIRSR625650-2"/>
    </source>
</evidence>
<dbReference type="Gene3D" id="3.30.160.650">
    <property type="match status" value="1"/>
</dbReference>
<name>A0A1I8P8Q1_STOCA</name>
<dbReference type="PROSITE" id="PS51387">
    <property type="entry name" value="FAD_PCMH"/>
    <property type="match status" value="1"/>
</dbReference>
<evidence type="ECO:0000256" key="7">
    <source>
        <dbReference type="ARBA" id="ARBA00022827"/>
    </source>
</evidence>
<dbReference type="VEuPathDB" id="VectorBase:SCAU005806"/>
<feature type="binding site" evidence="11">
    <location>
        <begin position="306"/>
        <end position="309"/>
    </location>
    <ligand>
        <name>FAD</name>
        <dbReference type="ChEBI" id="CHEBI:57692"/>
    </ligand>
</feature>
<comment type="cofactor">
    <cofactor evidence="11 13">
        <name>FAD</name>
        <dbReference type="ChEBI" id="CHEBI:57692"/>
    </cofactor>
</comment>
<dbReference type="Proteomes" id="UP000095300">
    <property type="component" value="Unassembled WGS sequence"/>
</dbReference>
<dbReference type="Gene3D" id="3.30.70.3450">
    <property type="match status" value="1"/>
</dbReference>
<feature type="binding site" evidence="11">
    <location>
        <begin position="224"/>
        <end position="230"/>
    </location>
    <ligand>
        <name>FAD</name>
        <dbReference type="ChEBI" id="CHEBI:57692"/>
    </ligand>
</feature>
<sequence length="674" mass="75409">MATTDTSLDYVMPPTTSLDSNTNSSENVPDSTSSSTSYSHTNANGSGASKSPTPESSSSALAIIDERLATDVESVYPKKRHEVVKWYGWGYRDAEFIIKDDVIWFKGEKYPLNGQPLPLFTEWVLNRFNCLLHKDATRPAAPAEYPKPTVNQEFLTALESSGISYSLDGLDRFMRCHGQTLHDIYYLIQNIFERIPDIVVWPTCHDDVVTLVNMAHRCNAVIIPYGGGTSVSGAITCPQNEKRMICILDTSQMNRMLWLNKSNLTVCFEAGIVGQDLERTLQSHGVTVGHEPDSYEFSTLGGWVATRASGMKKNVYGNIEDLVVQVKMVTPSGVLERNCTAPRISCGPDFNHVILGSEGTLGVVTEVVLKLRPLPKVKRYNSLVFPNFECGVEFMREVAKQRCQPSSVRLMDNEQFIMGQSLKPPKDWRSNIKDYLKKKYVTMIKGIDLDQICAATLLFEGDLEEVNRREEQMISIAKKFKGFAGGGENGERGYVLTFVIAYIRDLGLQHDIVAESFETSVPWDRCARLCENVKKRVVLESHARSVMHFSISCRVTQTYDAGACVYFYYAFNMKGFENPVELFEQIEDAAREEMIMEGGSISHHHGVGKLRAHWFEKTVTKTGAELFKATKNRLDPKNIFAAGNLLPADSEQKTALPNSSELTNLTNIRVASKL</sequence>
<dbReference type="InterPro" id="IPR006094">
    <property type="entry name" value="Oxid_FAD_bind_N"/>
</dbReference>
<dbReference type="InterPro" id="IPR016169">
    <property type="entry name" value="FAD-bd_PCMH_sub2"/>
</dbReference>
<dbReference type="Pfam" id="PF01565">
    <property type="entry name" value="FAD_binding_4"/>
    <property type="match status" value="1"/>
</dbReference>
<comment type="catalytic activity">
    <reaction evidence="13">
        <text>a long chain fatty alcohol + a 1-acylglycerone 3-phosphate = a 1-O-alkylglycerone 3-phosphate + a long-chain fatty acid + H(+)</text>
        <dbReference type="Rhea" id="RHEA:36171"/>
        <dbReference type="ChEBI" id="CHEBI:15378"/>
        <dbReference type="ChEBI" id="CHEBI:17135"/>
        <dbReference type="ChEBI" id="CHEBI:57534"/>
        <dbReference type="ChEBI" id="CHEBI:57560"/>
        <dbReference type="ChEBI" id="CHEBI:73315"/>
        <dbReference type="EC" id="2.5.1.26"/>
    </reaction>
</comment>
<feature type="domain" description="FAD-binding PCMH-type" evidence="15">
    <location>
        <begin position="192"/>
        <end position="374"/>
    </location>
</feature>
<evidence type="ECO:0000256" key="9">
    <source>
        <dbReference type="PIRSR" id="PIRSR625650-1"/>
    </source>
</evidence>
<dbReference type="PANTHER" id="PTHR46568:SF1">
    <property type="entry name" value="ALKYLDIHYDROXYACETONEPHOSPHATE SYNTHASE, PEROXISOMAL"/>
    <property type="match status" value="1"/>
</dbReference>
<evidence type="ECO:0000313" key="17">
    <source>
        <dbReference type="Proteomes" id="UP000095300"/>
    </source>
</evidence>
<dbReference type="SUPFAM" id="SSF56176">
    <property type="entry name" value="FAD-binding/transporter-associated domain-like"/>
    <property type="match status" value="1"/>
</dbReference>
<dbReference type="SUPFAM" id="SSF55103">
    <property type="entry name" value="FAD-linked oxidases, C-terminal domain"/>
    <property type="match status" value="1"/>
</dbReference>
<evidence type="ECO:0000256" key="3">
    <source>
        <dbReference type="ARBA" id="ARBA00008000"/>
    </source>
</evidence>
<feature type="binding site" evidence="11">
    <location>
        <begin position="358"/>
        <end position="364"/>
    </location>
    <ligand>
        <name>FAD</name>
        <dbReference type="ChEBI" id="CHEBI:57692"/>
    </ligand>
</feature>
<feature type="active site" description="Proton donor/acceptor" evidence="9">
    <location>
        <position position="566"/>
    </location>
</feature>
<dbReference type="EnsemblMetazoa" id="SCAU005806-RA">
    <property type="protein sequence ID" value="SCAU005806-PA"/>
    <property type="gene ID" value="SCAU005806"/>
</dbReference>
<evidence type="ECO:0000256" key="1">
    <source>
        <dbReference type="ARBA" id="ARBA00004275"/>
    </source>
</evidence>
<dbReference type="Pfam" id="PF02913">
    <property type="entry name" value="FAD-oxidase_C"/>
    <property type="match status" value="1"/>
</dbReference>
<dbReference type="InterPro" id="IPR016167">
    <property type="entry name" value="FAD-bd_PCMH_sub1"/>
</dbReference>
<dbReference type="AlphaFoldDB" id="A0A1I8P8Q1"/>
<evidence type="ECO:0000256" key="12">
    <source>
        <dbReference type="PIRSR" id="PIRSR625650-4"/>
    </source>
</evidence>
<evidence type="ECO:0000256" key="5">
    <source>
        <dbReference type="ARBA" id="ARBA00012385"/>
    </source>
</evidence>
<evidence type="ECO:0000256" key="8">
    <source>
        <dbReference type="ARBA" id="ARBA00023140"/>
    </source>
</evidence>
<feature type="binding site" evidence="10">
    <location>
        <position position="504"/>
    </location>
    <ligand>
        <name>substrate</name>
    </ligand>
</feature>
<comment type="subunit">
    <text evidence="4 13">Homodimer.</text>
</comment>
<feature type="binding site" evidence="11">
    <location>
        <begin position="293"/>
        <end position="299"/>
    </location>
    <ligand>
        <name>FAD</name>
        <dbReference type="ChEBI" id="CHEBI:57692"/>
    </ligand>
</feature>
<dbReference type="Gene3D" id="3.30.300.330">
    <property type="match status" value="1"/>
</dbReference>
<evidence type="ECO:0000313" key="16">
    <source>
        <dbReference type="EnsemblMetazoa" id="SCAU005806-PA"/>
    </source>
</evidence>
<dbReference type="Gene3D" id="3.30.465.10">
    <property type="match status" value="1"/>
</dbReference>
<comment type="similarity">
    <text evidence="3 13">Belongs to the FAD-binding oxidoreductase/transferase type 4 family.</text>
</comment>
<evidence type="ECO:0000259" key="15">
    <source>
        <dbReference type="PROSITE" id="PS51387"/>
    </source>
</evidence>
<keyword evidence="6 13" id="KW-0285">Flavoprotein</keyword>
<feature type="site" description="Important for enzyme activity" evidence="12">
    <location>
        <position position="409"/>
    </location>
</feature>
<dbReference type="EC" id="2.5.1.26" evidence="5 13"/>
<dbReference type="GO" id="GO:0005777">
    <property type="term" value="C:peroxisome"/>
    <property type="evidence" value="ECO:0007669"/>
    <property type="project" value="UniProtKB-SubCell"/>
</dbReference>
<dbReference type="InterPro" id="IPR016166">
    <property type="entry name" value="FAD-bd_PCMH"/>
</dbReference>
<evidence type="ECO:0000256" key="2">
    <source>
        <dbReference type="ARBA" id="ARBA00004670"/>
    </source>
</evidence>
<gene>
    <name evidence="16" type="primary">106096393</name>
</gene>
<keyword evidence="17" id="KW-1185">Reference proteome</keyword>
<evidence type="ECO:0000256" key="11">
    <source>
        <dbReference type="PIRSR" id="PIRSR625650-3"/>
    </source>
</evidence>
<dbReference type="Gene3D" id="3.30.43.10">
    <property type="entry name" value="Uridine Diphospho-n-acetylenolpyruvylglucosamine Reductase, domain 2"/>
    <property type="match status" value="1"/>
</dbReference>
<keyword evidence="13" id="KW-0443">Lipid metabolism</keyword>
<comment type="pathway">
    <text evidence="2 13">Glycerolipid metabolism; ether lipid biosynthesis.</text>
</comment>
<dbReference type="GO" id="GO:0008611">
    <property type="term" value="P:ether lipid biosynthetic process"/>
    <property type="evidence" value="ECO:0007669"/>
    <property type="project" value="UniProtKB-UniPathway"/>
</dbReference>
<dbReference type="EnsemblMetazoa" id="SCAU005806-RB">
    <property type="protein sequence ID" value="SCAU005806-PB"/>
    <property type="gene ID" value="SCAU005806"/>
</dbReference>
<keyword evidence="13" id="KW-0444">Lipid biosynthesis</keyword>
<reference evidence="17" key="1">
    <citation type="submission" date="2015-05" db="EMBL/GenBank/DDBJ databases">
        <authorList>
            <person name="Wilson R.K."/>
            <person name="Warren W.C."/>
            <person name="Olafson P."/>
        </authorList>
    </citation>
    <scope>NUCLEOTIDE SEQUENCE [LARGE SCALE GENOMIC DNA]</scope>
    <source>
        <strain evidence="17">USDA</strain>
    </source>
</reference>
<dbReference type="UniPathway" id="UPA00781"/>
<comment type="subcellular location">
    <subcellularLocation>
        <location evidence="1 13">Peroxisome</location>
    </subcellularLocation>
</comment>
<keyword evidence="7 11" id="KW-0274">FAD</keyword>
<dbReference type="KEGG" id="scac:106096393"/>
<dbReference type="InterPro" id="IPR004113">
    <property type="entry name" value="FAD-bd_oxidored_4_C"/>
</dbReference>
<dbReference type="InterPro" id="IPR036318">
    <property type="entry name" value="FAD-bd_PCMH-like_sf"/>
</dbReference>
<dbReference type="EnsemblMetazoa" id="SCAU005806-RC">
    <property type="protein sequence ID" value="SCAU005806-PC"/>
    <property type="gene ID" value="SCAU005806"/>
</dbReference>
<proteinExistence type="inferred from homology"/>
<dbReference type="InterPro" id="IPR025650">
    <property type="entry name" value="Alkyl-DHAP_Synthase"/>
</dbReference>
<protein>
    <recommendedName>
        <fullName evidence="5 13">Alkylglycerone-phosphate synthase</fullName>
        <shortName evidence="13">Alkyl-DHAP synthase</shortName>
        <ecNumber evidence="5 13">2.5.1.26</ecNumber>
    </recommendedName>
</protein>
<dbReference type="GO" id="GO:0008609">
    <property type="term" value="F:alkylglycerone-phosphate synthase activity"/>
    <property type="evidence" value="ECO:0007669"/>
    <property type="project" value="UniProtKB-EC"/>
</dbReference>
<keyword evidence="13" id="KW-0808">Transferase</keyword>
<evidence type="ECO:0000256" key="4">
    <source>
        <dbReference type="ARBA" id="ARBA00011738"/>
    </source>
</evidence>
<keyword evidence="8 13" id="KW-0576">Peroxisome</keyword>
<evidence type="ECO:0000256" key="13">
    <source>
        <dbReference type="RuleBase" id="RU363113"/>
    </source>
</evidence>
<dbReference type="Gene3D" id="1.10.45.10">
    <property type="entry name" value="Vanillyl-alcohol Oxidase, Chain A, domain 4"/>
    <property type="match status" value="1"/>
</dbReference>
<dbReference type="PANTHER" id="PTHR46568">
    <property type="entry name" value="ALKYLDIHYDROXYACETONEPHOSPHATE SYNTHASE, PEROXISOMAL"/>
    <property type="match status" value="1"/>
</dbReference>